<dbReference type="Proteomes" id="UP001209878">
    <property type="component" value="Unassembled WGS sequence"/>
</dbReference>
<accession>A0AAD9NUL0</accession>
<dbReference type="InterPro" id="IPR029044">
    <property type="entry name" value="Nucleotide-diphossugar_trans"/>
</dbReference>
<evidence type="ECO:0000313" key="3">
    <source>
        <dbReference type="Proteomes" id="UP001209878"/>
    </source>
</evidence>
<reference evidence="2" key="1">
    <citation type="journal article" date="2023" name="Mol. Biol. Evol.">
        <title>Third-Generation Sequencing Reveals the Adaptive Role of the Epigenome in Three Deep-Sea Polychaetes.</title>
        <authorList>
            <person name="Perez M."/>
            <person name="Aroh O."/>
            <person name="Sun Y."/>
            <person name="Lan Y."/>
            <person name="Juniper S.K."/>
            <person name="Young C.R."/>
            <person name="Angers B."/>
            <person name="Qian P.Y."/>
        </authorList>
    </citation>
    <scope>NUCLEOTIDE SEQUENCE</scope>
    <source>
        <strain evidence="2">R07B-5</strain>
    </source>
</reference>
<sequence length="342" mass="39628">MYSLRDNKQLWVGLVVFSAGILIYLAQTPFGYRSAQYRRTPCGNLSRSITETDMLGALRADGFSPRLLSRAVRRSVDADTSHVVPRVVHYVLYDVPKGVRFEFQHYLSFRSAGHFLKPQYIFLHGNVVPKTDWWNRTIGEVDNIYHVYRKKRTHINGKRVSFVQHLADVTRLDVTIDYGGIYLDTDMLILKSLDPLRVHALTLGVSGPKEISNAIIIAQKNALFLRLWKENYKNYKPAIWGHNSVTFGRKLFLLFPHLVHVEKEHLLRPTWKEVHLLYSLRGEFYNWSQSYSVHVSGEGKYRVPRTVEQLKGYNNTLGEVMRYIYFGSRKLLPVKGAPFTPK</sequence>
<dbReference type="AlphaFoldDB" id="A0AAD9NUL0"/>
<evidence type="ECO:0000256" key="1">
    <source>
        <dbReference type="SAM" id="Phobius"/>
    </source>
</evidence>
<dbReference type="PANTHER" id="PTHR46830">
    <property type="entry name" value="TRANSFERASE, PUTATIVE-RELATED"/>
    <property type="match status" value="1"/>
</dbReference>
<feature type="transmembrane region" description="Helical" evidence="1">
    <location>
        <begin position="12"/>
        <end position="32"/>
    </location>
</feature>
<evidence type="ECO:0000313" key="2">
    <source>
        <dbReference type="EMBL" id="KAK2181256.1"/>
    </source>
</evidence>
<protein>
    <recommendedName>
        <fullName evidence="4">Alpha-1,4-N-acetylglucosaminyltransferase</fullName>
    </recommendedName>
</protein>
<comment type="caution">
    <text evidence="2">The sequence shown here is derived from an EMBL/GenBank/DDBJ whole genome shotgun (WGS) entry which is preliminary data.</text>
</comment>
<keyword evidence="3" id="KW-1185">Reference proteome</keyword>
<keyword evidence="1" id="KW-0472">Membrane</keyword>
<dbReference type="Gene3D" id="3.90.550.20">
    <property type="match status" value="1"/>
</dbReference>
<dbReference type="SUPFAM" id="SSF53448">
    <property type="entry name" value="Nucleotide-diphospho-sugar transferases"/>
    <property type="match status" value="1"/>
</dbReference>
<dbReference type="InterPro" id="IPR007577">
    <property type="entry name" value="GlycoTrfase_DXD_sugar-bd_CS"/>
</dbReference>
<name>A0AAD9NUL0_RIDPI</name>
<organism evidence="2 3">
    <name type="scientific">Ridgeia piscesae</name>
    <name type="common">Tubeworm</name>
    <dbReference type="NCBI Taxonomy" id="27915"/>
    <lineage>
        <taxon>Eukaryota</taxon>
        <taxon>Metazoa</taxon>
        <taxon>Spiralia</taxon>
        <taxon>Lophotrochozoa</taxon>
        <taxon>Annelida</taxon>
        <taxon>Polychaeta</taxon>
        <taxon>Sedentaria</taxon>
        <taxon>Canalipalpata</taxon>
        <taxon>Sabellida</taxon>
        <taxon>Siboglinidae</taxon>
        <taxon>Ridgeia</taxon>
    </lineage>
</organism>
<dbReference type="PANTHER" id="PTHR46830:SF1">
    <property type="entry name" value="ALPHA-1,4-N-ACETYLGLUCOSAMINYLTRANSFERASE"/>
    <property type="match status" value="1"/>
</dbReference>
<dbReference type="EMBL" id="JAODUO010000404">
    <property type="protein sequence ID" value="KAK2181256.1"/>
    <property type="molecule type" value="Genomic_DNA"/>
</dbReference>
<proteinExistence type="predicted"/>
<gene>
    <name evidence="2" type="ORF">NP493_404g00031</name>
</gene>
<dbReference type="Pfam" id="PF04488">
    <property type="entry name" value="Gly_transf_sug"/>
    <property type="match status" value="1"/>
</dbReference>
<evidence type="ECO:0008006" key="4">
    <source>
        <dbReference type="Google" id="ProtNLM"/>
    </source>
</evidence>
<keyword evidence="1" id="KW-1133">Transmembrane helix</keyword>
<keyword evidence="1" id="KW-0812">Transmembrane</keyword>